<evidence type="ECO:0000313" key="3">
    <source>
        <dbReference type="EMBL" id="SVP89011.1"/>
    </source>
</evidence>
<evidence type="ECO:0000256" key="2">
    <source>
        <dbReference type="SAM" id="SignalP"/>
    </source>
</evidence>
<dbReference type="EMBL" id="UIVT01000001">
    <property type="protein sequence ID" value="SVP89011.1"/>
    <property type="molecule type" value="Genomic_DNA"/>
</dbReference>
<evidence type="ECO:0000256" key="1">
    <source>
        <dbReference type="SAM" id="MobiDB-lite"/>
    </source>
</evidence>
<dbReference type="AlphaFoldDB" id="A0A3B0MJC5"/>
<evidence type="ECO:0000313" key="4">
    <source>
        <dbReference type="EMBL" id="SVP90153.1"/>
    </source>
</evidence>
<proteinExistence type="predicted"/>
<organism evidence="4">
    <name type="scientific">Theileria annulata</name>
    <dbReference type="NCBI Taxonomy" id="5874"/>
    <lineage>
        <taxon>Eukaryota</taxon>
        <taxon>Sar</taxon>
        <taxon>Alveolata</taxon>
        <taxon>Apicomplexa</taxon>
        <taxon>Aconoidasida</taxon>
        <taxon>Piroplasmida</taxon>
        <taxon>Theileriidae</taxon>
        <taxon>Theileria</taxon>
    </lineage>
</organism>
<dbReference type="VEuPathDB" id="PiroplasmaDB:TA06115"/>
<feature type="region of interest" description="Disordered" evidence="1">
    <location>
        <begin position="45"/>
        <end position="64"/>
    </location>
</feature>
<keyword evidence="2" id="KW-0732">Signal</keyword>
<feature type="chain" id="PRO_5033366839" evidence="2">
    <location>
        <begin position="25"/>
        <end position="265"/>
    </location>
</feature>
<protein>
    <submittedName>
        <fullName evidence="4">Uncharacterized protein</fullName>
    </submittedName>
</protein>
<feature type="signal peptide" evidence="2">
    <location>
        <begin position="1"/>
        <end position="24"/>
    </location>
</feature>
<sequence length="265" mass="28994">MKLNSIAIVFLFSCFLNFSKNVSALRRSSPDVSLDDSFLQVKSASAQDKQDVTQGSNPRVQVPSVDPEGLKKVVAAAVLSNQNQPLQNGALNPEDYNQASTVNPLNKAVNVMASPVNGVNPMAAVGTMNSLNGMAGVTDNFNQTAPVNYQDNNQAQENGLDHLNLLLDPSLAKISEADRHIKECMERSVHSLKKVLEGLTNLATLAKNRENEPFSVLGDDYTMRNVLDLMNKELRQVESLQKVVLQFNAFALSTFTKNEDDNKKS</sequence>
<gene>
    <name evidence="3" type="ORF">TAT_000086400</name>
    <name evidence="4" type="ORF">TAV_000085800</name>
</gene>
<feature type="compositionally biased region" description="Polar residues" evidence="1">
    <location>
        <begin position="45"/>
        <end position="59"/>
    </location>
</feature>
<dbReference type="EMBL" id="UIVS01000001">
    <property type="protein sequence ID" value="SVP90153.1"/>
    <property type="molecule type" value="Genomic_DNA"/>
</dbReference>
<reference evidence="4" key="1">
    <citation type="submission" date="2018-07" db="EMBL/GenBank/DDBJ databases">
        <authorList>
            <person name="Quirk P.G."/>
            <person name="Krulwich T.A."/>
        </authorList>
    </citation>
    <scope>NUCLEOTIDE SEQUENCE</scope>
    <source>
        <strain evidence="4">Anand</strain>
    </source>
</reference>
<accession>A0A3B0MJC5</accession>
<name>A0A3B0MJC5_THEAN</name>